<dbReference type="EMBL" id="JAGHQL010000042">
    <property type="protein sequence ID" value="KAH0542984.1"/>
    <property type="molecule type" value="Genomic_DNA"/>
</dbReference>
<dbReference type="SUPFAM" id="SSF56112">
    <property type="entry name" value="Protein kinase-like (PK-like)"/>
    <property type="match status" value="1"/>
</dbReference>
<keyword evidence="6" id="KW-1185">Reference proteome</keyword>
<evidence type="ECO:0000259" key="4">
    <source>
        <dbReference type="PROSITE" id="PS50011"/>
    </source>
</evidence>
<feature type="repeat" description="ANK" evidence="3">
    <location>
        <begin position="583"/>
        <end position="615"/>
    </location>
</feature>
<dbReference type="PROSITE" id="PS50011">
    <property type="entry name" value="PROTEIN_KINASE_DOM"/>
    <property type="match status" value="1"/>
</dbReference>
<dbReference type="OrthoDB" id="4062651at2759"/>
<evidence type="ECO:0000313" key="6">
    <source>
        <dbReference type="Proteomes" id="UP000698800"/>
    </source>
</evidence>
<dbReference type="SMART" id="SM00220">
    <property type="entry name" value="S_TKc"/>
    <property type="match status" value="1"/>
</dbReference>
<proteinExistence type="predicted"/>
<dbReference type="PROSITE" id="PS50297">
    <property type="entry name" value="ANK_REP_REGION"/>
    <property type="match status" value="5"/>
</dbReference>
<dbReference type="Gene3D" id="1.25.40.20">
    <property type="entry name" value="Ankyrin repeat-containing domain"/>
    <property type="match status" value="3"/>
</dbReference>
<dbReference type="SMART" id="SM00248">
    <property type="entry name" value="ANK"/>
    <property type="match status" value="6"/>
</dbReference>
<dbReference type="InterPro" id="IPR011009">
    <property type="entry name" value="Kinase-like_dom_sf"/>
</dbReference>
<dbReference type="PROSITE" id="PS50088">
    <property type="entry name" value="ANK_REPEAT"/>
    <property type="match status" value="5"/>
</dbReference>
<comment type="caution">
    <text evidence="5">The sequence shown here is derived from an EMBL/GenBank/DDBJ whole genome shotgun (WGS) entry which is preliminary data.</text>
</comment>
<dbReference type="AlphaFoldDB" id="A0A9P8L4B2"/>
<organism evidence="5 6">
    <name type="scientific">Glutinoglossum americanum</name>
    <dbReference type="NCBI Taxonomy" id="1670608"/>
    <lineage>
        <taxon>Eukaryota</taxon>
        <taxon>Fungi</taxon>
        <taxon>Dikarya</taxon>
        <taxon>Ascomycota</taxon>
        <taxon>Pezizomycotina</taxon>
        <taxon>Geoglossomycetes</taxon>
        <taxon>Geoglossales</taxon>
        <taxon>Geoglossaceae</taxon>
        <taxon>Glutinoglossum</taxon>
    </lineage>
</organism>
<dbReference type="GO" id="GO:0005634">
    <property type="term" value="C:nucleus"/>
    <property type="evidence" value="ECO:0007669"/>
    <property type="project" value="TreeGrafter"/>
</dbReference>
<dbReference type="GO" id="GO:0004672">
    <property type="term" value="F:protein kinase activity"/>
    <property type="evidence" value="ECO:0007669"/>
    <property type="project" value="InterPro"/>
</dbReference>
<dbReference type="Gene3D" id="1.10.510.10">
    <property type="entry name" value="Transferase(Phosphotransferase) domain 1"/>
    <property type="match status" value="1"/>
</dbReference>
<evidence type="ECO:0000256" key="2">
    <source>
        <dbReference type="ARBA" id="ARBA00023043"/>
    </source>
</evidence>
<dbReference type="Proteomes" id="UP000698800">
    <property type="component" value="Unassembled WGS sequence"/>
</dbReference>
<dbReference type="InterPro" id="IPR036770">
    <property type="entry name" value="Ankyrin_rpt-contain_sf"/>
</dbReference>
<keyword evidence="2 3" id="KW-0040">ANK repeat</keyword>
<dbReference type="InterPro" id="IPR002110">
    <property type="entry name" value="Ankyrin_rpt"/>
</dbReference>
<feature type="repeat" description="ANK" evidence="3">
    <location>
        <begin position="489"/>
        <end position="516"/>
    </location>
</feature>
<feature type="repeat" description="ANK" evidence="3">
    <location>
        <begin position="616"/>
        <end position="648"/>
    </location>
</feature>
<dbReference type="PANTHER" id="PTHR24201">
    <property type="entry name" value="ANK_REP_REGION DOMAIN-CONTAINING PROTEIN"/>
    <property type="match status" value="1"/>
</dbReference>
<dbReference type="PRINTS" id="PR01415">
    <property type="entry name" value="ANKYRIN"/>
</dbReference>
<gene>
    <name evidence="5" type="ORF">FGG08_002672</name>
</gene>
<dbReference type="SUPFAM" id="SSF48403">
    <property type="entry name" value="Ankyrin repeat"/>
    <property type="match status" value="1"/>
</dbReference>
<dbReference type="PANTHER" id="PTHR24201:SF16">
    <property type="entry name" value="ANKYRIN-1-LIKE-RELATED"/>
    <property type="match status" value="1"/>
</dbReference>
<reference evidence="5" key="1">
    <citation type="submission" date="2021-03" db="EMBL/GenBank/DDBJ databases">
        <title>Comparative genomics and phylogenomic investigation of the class Geoglossomycetes provide insights into ecological specialization and systematics.</title>
        <authorList>
            <person name="Melie T."/>
            <person name="Pirro S."/>
            <person name="Miller A.N."/>
            <person name="Quandt A."/>
        </authorList>
    </citation>
    <scope>NUCLEOTIDE SEQUENCE</scope>
    <source>
        <strain evidence="5">GBOQ0MN5Z8</strain>
    </source>
</reference>
<dbReference type="InterPro" id="IPR050776">
    <property type="entry name" value="Ank_Repeat/CDKN_Inhibitor"/>
</dbReference>
<dbReference type="InterPro" id="IPR000719">
    <property type="entry name" value="Prot_kinase_dom"/>
</dbReference>
<dbReference type="Gene3D" id="3.30.200.20">
    <property type="entry name" value="Phosphorylase Kinase, domain 1"/>
    <property type="match status" value="1"/>
</dbReference>
<name>A0A9P8L4B2_9PEZI</name>
<dbReference type="CDD" id="cd00180">
    <property type="entry name" value="PKc"/>
    <property type="match status" value="1"/>
</dbReference>
<keyword evidence="1" id="KW-0677">Repeat</keyword>
<feature type="domain" description="Protein kinase" evidence="4">
    <location>
        <begin position="118"/>
        <end position="430"/>
    </location>
</feature>
<evidence type="ECO:0000256" key="1">
    <source>
        <dbReference type="ARBA" id="ARBA00022737"/>
    </source>
</evidence>
<dbReference type="Pfam" id="PF12796">
    <property type="entry name" value="Ank_2"/>
    <property type="match status" value="3"/>
</dbReference>
<evidence type="ECO:0000256" key="3">
    <source>
        <dbReference type="PROSITE-ProRule" id="PRU00023"/>
    </source>
</evidence>
<sequence length="680" mass="76388">MHGKPIVNGMLKSLHVEAMSTCFFIVDCGLEAHHVEVEPALSTIYVEWGARSSPAVRSDLPPLADDRPYSPKIRNSEYGRLVKEKGLLLPIEEERNWSGRIAGAGQHVEFKPTDSVPLEVLHRIGSSNTARIDKVRCRRILLARKSMKCCVRLRLDDAINEVEHLQKLRHAHIVQLVGSYTQGKTFAILLYPAADYDLSTFMERVTQALWNVGRVREDVLIRLEYKSEERRCYWNYLTILSFGSFFGCLSSALKFIHDRTTKHMDIKPANILVKEHERYENRHHVYIADFGISRSFSQLDHSQTDSMITKTPKYCAPEVYRGGKWGRSADIFSMGCVFLEMHTILCSKTLDDFEDYRCHGGIDGSFHANLQWVYEWADLLRGSKPYLTTIDQDTSFTAIERNDRVIAITLSMLEPDPEKRPRAQKLAALFGPSNCCDAGPESLAAEEVAKYGNNYDADPWRPLLVENDENLPHSYLQKRSKRQVCHYLLQKAASNGHEPIVKLLLERGADIEAKDKDGWTVLQRAVSNGHELVVNLLLERGADVEAKGKGRWTVLQRAASNGHELVVNLLLERGADVEAKSKSGWTALQWATSNGHEPIVKLLLEKGADIEVKDYSGRTALQLAVSGGHILITKLLLEKGADVAAKDIWGRTVLQHAASQGYAPILNLLLGKEGDIAGYS</sequence>
<feature type="repeat" description="ANK" evidence="3">
    <location>
        <begin position="550"/>
        <end position="582"/>
    </location>
</feature>
<protein>
    <recommendedName>
        <fullName evidence="4">Protein kinase domain-containing protein</fullName>
    </recommendedName>
</protein>
<feature type="repeat" description="ANK" evidence="3">
    <location>
        <begin position="517"/>
        <end position="549"/>
    </location>
</feature>
<dbReference type="Pfam" id="PF00069">
    <property type="entry name" value="Pkinase"/>
    <property type="match status" value="1"/>
</dbReference>
<dbReference type="GO" id="GO:0005524">
    <property type="term" value="F:ATP binding"/>
    <property type="evidence" value="ECO:0007669"/>
    <property type="project" value="InterPro"/>
</dbReference>
<accession>A0A9P8L4B2</accession>
<evidence type="ECO:0000313" key="5">
    <source>
        <dbReference type="EMBL" id="KAH0542984.1"/>
    </source>
</evidence>